<name>A0ABZ0QNK2_9FIRM</name>
<dbReference type="InterPro" id="IPR025669">
    <property type="entry name" value="AAA_dom"/>
</dbReference>
<dbReference type="Gene3D" id="3.40.50.300">
    <property type="entry name" value="P-loop containing nucleotide triphosphate hydrolases"/>
    <property type="match status" value="1"/>
</dbReference>
<dbReference type="RefSeq" id="WP_318750600.1">
    <property type="nucleotide sequence ID" value="NZ_CP132508.1"/>
</dbReference>
<keyword evidence="3" id="KW-1185">Reference proteome</keyword>
<reference evidence="2 3" key="1">
    <citation type="submission" date="2023-08" db="EMBL/GenBank/DDBJ databases">
        <title>Genome sequence of Thermaerobacter compostii strain Ins1, a spore-forming filamentous bacterium isolated from a deep geothermal reservoir.</title>
        <authorList>
            <person name="Bregnard D."/>
            <person name="Gonzalez D."/>
            <person name="Junier P."/>
        </authorList>
    </citation>
    <scope>NUCLEOTIDE SEQUENCE [LARGE SCALE GENOMIC DNA]</scope>
    <source>
        <strain evidence="2 3">Ins1</strain>
    </source>
</reference>
<dbReference type="Pfam" id="PF13614">
    <property type="entry name" value="AAA_31"/>
    <property type="match status" value="1"/>
</dbReference>
<dbReference type="InterPro" id="IPR027417">
    <property type="entry name" value="P-loop_NTPase"/>
</dbReference>
<gene>
    <name evidence="2" type="ORF">Q5761_10760</name>
</gene>
<sequence length="93" mass="10120">MIWGDEIDHTANVLLLQIAVGEAPGRCIGDVGKFYGMLREKLNELLTAEEPFDYVLLDTPPSAGTLTTIGLLAADFIPLEPEPFALQGLDTFE</sequence>
<accession>A0ABZ0QNK2</accession>
<evidence type="ECO:0000313" key="3">
    <source>
        <dbReference type="Proteomes" id="UP001304683"/>
    </source>
</evidence>
<proteinExistence type="predicted"/>
<dbReference type="Proteomes" id="UP001304683">
    <property type="component" value="Chromosome"/>
</dbReference>
<dbReference type="SUPFAM" id="SSF52540">
    <property type="entry name" value="P-loop containing nucleoside triphosphate hydrolases"/>
    <property type="match status" value="1"/>
</dbReference>
<feature type="domain" description="AAA" evidence="1">
    <location>
        <begin position="43"/>
        <end position="91"/>
    </location>
</feature>
<dbReference type="EMBL" id="CP132508">
    <property type="protein sequence ID" value="WPD18829.1"/>
    <property type="molecule type" value="Genomic_DNA"/>
</dbReference>
<evidence type="ECO:0000313" key="2">
    <source>
        <dbReference type="EMBL" id="WPD18829.1"/>
    </source>
</evidence>
<protein>
    <submittedName>
        <fullName evidence="2">AAA family ATPase</fullName>
    </submittedName>
</protein>
<evidence type="ECO:0000259" key="1">
    <source>
        <dbReference type="Pfam" id="PF13614"/>
    </source>
</evidence>
<organism evidence="2 3">
    <name type="scientific">Thermaerobacter composti</name>
    <dbReference type="NCBI Taxonomy" id="554949"/>
    <lineage>
        <taxon>Bacteria</taxon>
        <taxon>Bacillati</taxon>
        <taxon>Bacillota</taxon>
        <taxon>Clostridia</taxon>
        <taxon>Eubacteriales</taxon>
        <taxon>Clostridiales Family XVII. Incertae Sedis</taxon>
        <taxon>Thermaerobacter</taxon>
    </lineage>
</organism>